<feature type="compositionally biased region" description="Polar residues" evidence="1">
    <location>
        <begin position="203"/>
        <end position="218"/>
    </location>
</feature>
<protein>
    <recommendedName>
        <fullName evidence="3">DUF1216 domain-containing protein</fullName>
    </recommendedName>
</protein>
<keyword evidence="2" id="KW-0732">Signal</keyword>
<feature type="signal peptide" evidence="2">
    <location>
        <begin position="1"/>
        <end position="25"/>
    </location>
</feature>
<feature type="domain" description="DUF1216" evidence="3">
    <location>
        <begin position="73"/>
        <end position="189"/>
    </location>
</feature>
<accession>A0A3P6BUU5</accession>
<proteinExistence type="predicted"/>
<evidence type="ECO:0000256" key="2">
    <source>
        <dbReference type="SAM" id="SignalP"/>
    </source>
</evidence>
<evidence type="ECO:0000313" key="4">
    <source>
        <dbReference type="EMBL" id="VDD06148.1"/>
    </source>
</evidence>
<dbReference type="PANTHER" id="PTHR31607">
    <property type="entry name" value="DUF1216 DOMAIN-CONTAINING PROTEIN-RELATED"/>
    <property type="match status" value="1"/>
</dbReference>
<dbReference type="Pfam" id="PF06746">
    <property type="entry name" value="DUF1216"/>
    <property type="match status" value="2"/>
</dbReference>
<feature type="region of interest" description="Disordered" evidence="1">
    <location>
        <begin position="187"/>
        <end position="290"/>
    </location>
</feature>
<feature type="chain" id="PRO_5018199448" description="DUF1216 domain-containing protein" evidence="2">
    <location>
        <begin position="26"/>
        <end position="455"/>
    </location>
</feature>
<dbReference type="PANTHER" id="PTHR31607:SF34">
    <property type="entry name" value="OF RNA POLYMERASE II TRANSCRIPTION SUBUNIT-LIKE PROTEIN, PUTATIVE (DUF1216)-RELATED"/>
    <property type="match status" value="1"/>
</dbReference>
<evidence type="ECO:0000259" key="3">
    <source>
        <dbReference type="Pfam" id="PF06746"/>
    </source>
</evidence>
<sequence>MARVHLLLCFTLVFASVTLLDVTSAFLKLKPSLPQIEDPKTVGDVEGYTVNVVMVFVGDLEKECPKTSKFKMFFDKLRGFAQYVCPLKIFGKKDDTDMKAKEAGILKSIASFAIGRIKSEIQEEKQEAIETFKFMKSLAGRILGGRKKEEKETTTLTPEQLKEIKDGILKWQTVIVKITNTMVVSTTNNEGSAGSNPGAGTPSMDTNNQSQGTPSTDKNNQSQGTTGGSSSPNSGSATGSPSNKPSAGSNPGAGTPSTDTNNQSQGNTNTASSRSETTSQTTEVTVTEVETQTSEQVMTFLMNLEKKCPPKEEYKQFFEKLKSTMAGSAKVSSPKKKGGLFGMIKGAVGKIGDAMQFIRSRIGNKSAEVKKSMETYQAEVIKNMEELNAIYAKIVTQNQSKKGGAMTCTPEQQAEIKTTITKWEQVTTQFVEVAIKSETSTTTSTSSSTGTAQPN</sequence>
<gene>
    <name evidence="4" type="ORF">BRAA08T34403Z</name>
</gene>
<name>A0A3P6BUU5_BRACM</name>
<dbReference type="AlphaFoldDB" id="A0A3P6BUU5"/>
<feature type="compositionally biased region" description="Polar residues" evidence="1">
    <location>
        <begin position="255"/>
        <end position="274"/>
    </location>
</feature>
<organism evidence="4">
    <name type="scientific">Brassica campestris</name>
    <name type="common">Field mustard</name>
    <dbReference type="NCBI Taxonomy" id="3711"/>
    <lineage>
        <taxon>Eukaryota</taxon>
        <taxon>Viridiplantae</taxon>
        <taxon>Streptophyta</taxon>
        <taxon>Embryophyta</taxon>
        <taxon>Tracheophyta</taxon>
        <taxon>Spermatophyta</taxon>
        <taxon>Magnoliopsida</taxon>
        <taxon>eudicotyledons</taxon>
        <taxon>Gunneridae</taxon>
        <taxon>Pentapetalae</taxon>
        <taxon>rosids</taxon>
        <taxon>malvids</taxon>
        <taxon>Brassicales</taxon>
        <taxon>Brassicaceae</taxon>
        <taxon>Brassiceae</taxon>
        <taxon>Brassica</taxon>
    </lineage>
</organism>
<dbReference type="EMBL" id="LR031575">
    <property type="protein sequence ID" value="VDD06148.1"/>
    <property type="molecule type" value="Genomic_DNA"/>
</dbReference>
<feature type="domain" description="DUF1216" evidence="3">
    <location>
        <begin position="317"/>
        <end position="449"/>
    </location>
</feature>
<feature type="compositionally biased region" description="Low complexity" evidence="1">
    <location>
        <begin position="275"/>
        <end position="290"/>
    </location>
</feature>
<reference evidence="4" key="1">
    <citation type="submission" date="2018-11" db="EMBL/GenBank/DDBJ databases">
        <authorList>
            <consortium name="Genoscope - CEA"/>
            <person name="William W."/>
        </authorList>
    </citation>
    <scope>NUCLEOTIDE SEQUENCE</scope>
</reference>
<dbReference type="InterPro" id="IPR009605">
    <property type="entry name" value="DUF1216"/>
</dbReference>
<feature type="compositionally biased region" description="Low complexity" evidence="1">
    <location>
        <begin position="219"/>
        <end position="243"/>
    </location>
</feature>
<evidence type="ECO:0000256" key="1">
    <source>
        <dbReference type="SAM" id="MobiDB-lite"/>
    </source>
</evidence>